<keyword evidence="2" id="KW-1185">Reference proteome</keyword>
<sequence length="206" mass="22580">MTTLPSPDDILETYDAQAQDYARQRNRILFEKPMLDRLLGAAPRNQSPRRLLDLGCGPGAPLATYLADRGMAITGVDGAATMVDLFAQTLPQATALHADMRTLTLGQTFDAILAWDSFFHLSPDDQRAMFAVFAAHAAPKAALMFTTGHAAGEAYGHAAGAPVYHASLDPQDYRDLLTEHGFKVIEYRPEDPNCDFHTIWLARFTG</sequence>
<keyword evidence="1" id="KW-0489">Methyltransferase</keyword>
<keyword evidence="1" id="KW-0808">Transferase</keyword>
<dbReference type="InterPro" id="IPR029063">
    <property type="entry name" value="SAM-dependent_MTases_sf"/>
</dbReference>
<dbReference type="CDD" id="cd02440">
    <property type="entry name" value="AdoMet_MTases"/>
    <property type="match status" value="1"/>
</dbReference>
<dbReference type="GO" id="GO:0008168">
    <property type="term" value="F:methyltransferase activity"/>
    <property type="evidence" value="ECO:0007669"/>
    <property type="project" value="UniProtKB-KW"/>
</dbReference>
<organism evidence="1 2">
    <name type="scientific">Pseudooctadecabacter jejudonensis</name>
    <dbReference type="NCBI Taxonomy" id="1391910"/>
    <lineage>
        <taxon>Bacteria</taxon>
        <taxon>Pseudomonadati</taxon>
        <taxon>Pseudomonadota</taxon>
        <taxon>Alphaproteobacteria</taxon>
        <taxon>Rhodobacterales</taxon>
        <taxon>Paracoccaceae</taxon>
        <taxon>Pseudooctadecabacter</taxon>
    </lineage>
</organism>
<dbReference type="PANTHER" id="PTHR43861">
    <property type="entry name" value="TRANS-ACONITATE 2-METHYLTRANSFERASE-RELATED"/>
    <property type="match status" value="1"/>
</dbReference>
<protein>
    <submittedName>
        <fullName evidence="1">dTDP-3-amino-3,6-dideoxy-alpha-D-glucopyranose N,N-dimethyltransferase</fullName>
        <ecNumber evidence="1">2.1.1.235</ecNumber>
    </submittedName>
</protein>
<dbReference type="OrthoDB" id="9765084at2"/>
<gene>
    <name evidence="1" type="primary">tylM1</name>
    <name evidence="1" type="ORF">PSJ8397_00123</name>
</gene>
<dbReference type="PANTHER" id="PTHR43861:SF1">
    <property type="entry name" value="TRANS-ACONITATE 2-METHYLTRANSFERASE"/>
    <property type="match status" value="1"/>
</dbReference>
<proteinExistence type="predicted"/>
<dbReference type="Pfam" id="PF13489">
    <property type="entry name" value="Methyltransf_23"/>
    <property type="match status" value="1"/>
</dbReference>
<dbReference type="RefSeq" id="WP_085862633.1">
    <property type="nucleotide sequence ID" value="NZ_FWFT01000001.1"/>
</dbReference>
<dbReference type="EC" id="2.1.1.235" evidence="1"/>
<dbReference type="GO" id="GO:0032259">
    <property type="term" value="P:methylation"/>
    <property type="evidence" value="ECO:0007669"/>
    <property type="project" value="UniProtKB-KW"/>
</dbReference>
<reference evidence="1 2" key="1">
    <citation type="submission" date="2017-03" db="EMBL/GenBank/DDBJ databases">
        <authorList>
            <person name="Afonso C.L."/>
            <person name="Miller P.J."/>
            <person name="Scott M.A."/>
            <person name="Spackman E."/>
            <person name="Goraichik I."/>
            <person name="Dimitrov K.M."/>
            <person name="Suarez D.L."/>
            <person name="Swayne D.E."/>
        </authorList>
    </citation>
    <scope>NUCLEOTIDE SEQUENCE [LARGE SCALE GENOMIC DNA]</scope>
    <source>
        <strain evidence="1 2">CECT 8397</strain>
    </source>
</reference>
<evidence type="ECO:0000313" key="2">
    <source>
        <dbReference type="Proteomes" id="UP000193623"/>
    </source>
</evidence>
<accession>A0A1Y5RD77</accession>
<evidence type="ECO:0000313" key="1">
    <source>
        <dbReference type="EMBL" id="SLN11976.1"/>
    </source>
</evidence>
<name>A0A1Y5RD77_9RHOB</name>
<dbReference type="Gene3D" id="3.40.50.150">
    <property type="entry name" value="Vaccinia Virus protein VP39"/>
    <property type="match status" value="1"/>
</dbReference>
<dbReference type="AlphaFoldDB" id="A0A1Y5RD77"/>
<dbReference type="EMBL" id="FWFT01000001">
    <property type="protein sequence ID" value="SLN11976.1"/>
    <property type="molecule type" value="Genomic_DNA"/>
</dbReference>
<dbReference type="SUPFAM" id="SSF53335">
    <property type="entry name" value="S-adenosyl-L-methionine-dependent methyltransferases"/>
    <property type="match status" value="1"/>
</dbReference>
<dbReference type="Proteomes" id="UP000193623">
    <property type="component" value="Unassembled WGS sequence"/>
</dbReference>